<dbReference type="AlphaFoldDB" id="A0AAN7VV54"/>
<dbReference type="SUPFAM" id="SSF50494">
    <property type="entry name" value="Trypsin-like serine proteases"/>
    <property type="match status" value="1"/>
</dbReference>
<dbReference type="PROSITE" id="PS50240">
    <property type="entry name" value="TRYPSIN_DOM"/>
    <property type="match status" value="1"/>
</dbReference>
<dbReference type="InterPro" id="IPR033116">
    <property type="entry name" value="TRYPSIN_SER"/>
</dbReference>
<evidence type="ECO:0000259" key="7">
    <source>
        <dbReference type="PROSITE" id="PS50240"/>
    </source>
</evidence>
<dbReference type="InterPro" id="IPR009003">
    <property type="entry name" value="Peptidase_S1_PA"/>
</dbReference>
<evidence type="ECO:0000256" key="4">
    <source>
        <dbReference type="ARBA" id="ARBA00022801"/>
    </source>
</evidence>
<keyword evidence="3" id="KW-0645">Protease</keyword>
<dbReference type="GO" id="GO:0006508">
    <property type="term" value="P:proteolysis"/>
    <property type="evidence" value="ECO:0007669"/>
    <property type="project" value="UniProtKB-KW"/>
</dbReference>
<dbReference type="GO" id="GO:0005576">
    <property type="term" value="C:extracellular region"/>
    <property type="evidence" value="ECO:0007669"/>
    <property type="project" value="UniProtKB-SubCell"/>
</dbReference>
<dbReference type="EMBL" id="JAVRBK010000001">
    <property type="protein sequence ID" value="KAK5649684.1"/>
    <property type="molecule type" value="Genomic_DNA"/>
</dbReference>
<comment type="similarity">
    <text evidence="2">Belongs to the peptidase S1 family.</text>
</comment>
<dbReference type="InterPro" id="IPR001254">
    <property type="entry name" value="Trypsin_dom"/>
</dbReference>
<gene>
    <name evidence="8" type="ORF">RI129_000713</name>
</gene>
<dbReference type="InterPro" id="IPR043504">
    <property type="entry name" value="Peptidase_S1_PA_chymotrypsin"/>
</dbReference>
<dbReference type="Gene3D" id="2.40.10.10">
    <property type="entry name" value="Trypsin-like serine proteases"/>
    <property type="match status" value="1"/>
</dbReference>
<dbReference type="PANTHER" id="PTHR24276:SF98">
    <property type="entry name" value="FI18310P1-RELATED"/>
    <property type="match status" value="1"/>
</dbReference>
<comment type="caution">
    <text evidence="8">The sequence shown here is derived from an EMBL/GenBank/DDBJ whole genome shotgun (WGS) entry which is preliminary data.</text>
</comment>
<keyword evidence="6" id="KW-1015">Disulfide bond</keyword>
<dbReference type="SMART" id="SM00020">
    <property type="entry name" value="Tryp_SPc"/>
    <property type="match status" value="1"/>
</dbReference>
<name>A0AAN7VV54_9COLE</name>
<dbReference type="FunFam" id="2.40.10.10:FF:000036">
    <property type="entry name" value="Trypsin beta"/>
    <property type="match status" value="1"/>
</dbReference>
<dbReference type="InterPro" id="IPR050430">
    <property type="entry name" value="Peptidase_S1"/>
</dbReference>
<dbReference type="InterPro" id="IPR001314">
    <property type="entry name" value="Peptidase_S1A"/>
</dbReference>
<keyword evidence="9" id="KW-1185">Reference proteome</keyword>
<dbReference type="Pfam" id="PF00089">
    <property type="entry name" value="Trypsin"/>
    <property type="match status" value="1"/>
</dbReference>
<evidence type="ECO:0000256" key="3">
    <source>
        <dbReference type="ARBA" id="ARBA00022670"/>
    </source>
</evidence>
<evidence type="ECO:0000313" key="8">
    <source>
        <dbReference type="EMBL" id="KAK5649684.1"/>
    </source>
</evidence>
<keyword evidence="4" id="KW-0378">Hydrolase</keyword>
<evidence type="ECO:0000313" key="9">
    <source>
        <dbReference type="Proteomes" id="UP001329430"/>
    </source>
</evidence>
<evidence type="ECO:0000256" key="6">
    <source>
        <dbReference type="ARBA" id="ARBA00023157"/>
    </source>
</evidence>
<dbReference type="PANTHER" id="PTHR24276">
    <property type="entry name" value="POLYSERASE-RELATED"/>
    <property type="match status" value="1"/>
</dbReference>
<evidence type="ECO:0000256" key="2">
    <source>
        <dbReference type="ARBA" id="ARBA00007664"/>
    </source>
</evidence>
<dbReference type="PROSITE" id="PS00135">
    <property type="entry name" value="TRYPSIN_SER"/>
    <property type="match status" value="1"/>
</dbReference>
<proteinExistence type="inferred from homology"/>
<keyword evidence="5" id="KW-0720">Serine protease</keyword>
<evidence type="ECO:0000256" key="1">
    <source>
        <dbReference type="ARBA" id="ARBA00004239"/>
    </source>
</evidence>
<reference evidence="8 9" key="1">
    <citation type="journal article" date="2024" name="Insects">
        <title>An Improved Chromosome-Level Genome Assembly of the Firefly Pyrocoelia pectoralis.</title>
        <authorList>
            <person name="Fu X."/>
            <person name="Meyer-Rochow V.B."/>
            <person name="Ballantyne L."/>
            <person name="Zhu X."/>
        </authorList>
    </citation>
    <scope>NUCLEOTIDE SEQUENCE [LARGE SCALE GENOMIC DNA]</scope>
    <source>
        <strain evidence="8">XCY_ONT2</strain>
    </source>
</reference>
<sequence>MTFSNVILFRQFESFITVKVGTIIVNEGGDVYQVAEARVHPEFTMQDIKNDIAILKLKSPIIFNEKVQPITLETEHVDGDVKCVLTGWGYLQFPGVGADELQQINLKTVTNTECSTMLSDPTIDETQICTLTKSGEGACKGDSGGPLVADKQIGIVSFGHPCAIGYPDVYTRVSAYKDWIEQNRH</sequence>
<protein>
    <recommendedName>
        <fullName evidence="7">Peptidase S1 domain-containing protein</fullName>
    </recommendedName>
</protein>
<evidence type="ECO:0000256" key="5">
    <source>
        <dbReference type="ARBA" id="ARBA00022825"/>
    </source>
</evidence>
<dbReference type="Proteomes" id="UP001329430">
    <property type="component" value="Chromosome 1"/>
</dbReference>
<organism evidence="8 9">
    <name type="scientific">Pyrocoelia pectoralis</name>
    <dbReference type="NCBI Taxonomy" id="417401"/>
    <lineage>
        <taxon>Eukaryota</taxon>
        <taxon>Metazoa</taxon>
        <taxon>Ecdysozoa</taxon>
        <taxon>Arthropoda</taxon>
        <taxon>Hexapoda</taxon>
        <taxon>Insecta</taxon>
        <taxon>Pterygota</taxon>
        <taxon>Neoptera</taxon>
        <taxon>Endopterygota</taxon>
        <taxon>Coleoptera</taxon>
        <taxon>Polyphaga</taxon>
        <taxon>Elateriformia</taxon>
        <taxon>Elateroidea</taxon>
        <taxon>Lampyridae</taxon>
        <taxon>Lampyrinae</taxon>
        <taxon>Pyrocoelia</taxon>
    </lineage>
</organism>
<dbReference type="PRINTS" id="PR00722">
    <property type="entry name" value="CHYMOTRYPSIN"/>
</dbReference>
<feature type="domain" description="Peptidase S1" evidence="7">
    <location>
        <begin position="1"/>
        <end position="185"/>
    </location>
</feature>
<dbReference type="CDD" id="cd00190">
    <property type="entry name" value="Tryp_SPc"/>
    <property type="match status" value="1"/>
</dbReference>
<dbReference type="GO" id="GO:0004252">
    <property type="term" value="F:serine-type endopeptidase activity"/>
    <property type="evidence" value="ECO:0007669"/>
    <property type="project" value="InterPro"/>
</dbReference>
<accession>A0AAN7VV54</accession>
<comment type="subcellular location">
    <subcellularLocation>
        <location evidence="1">Secreted</location>
        <location evidence="1">Extracellular space</location>
    </subcellularLocation>
</comment>